<feature type="chain" id="PRO_5045788085" evidence="2">
    <location>
        <begin position="19"/>
        <end position="59"/>
    </location>
</feature>
<evidence type="ECO:0000256" key="2">
    <source>
        <dbReference type="SAM" id="SignalP"/>
    </source>
</evidence>
<name>A0ABQ6E0J3_9GAMM</name>
<evidence type="ECO:0000313" key="3">
    <source>
        <dbReference type="EMBL" id="GLS90774.1"/>
    </source>
</evidence>
<feature type="transmembrane region" description="Helical" evidence="1">
    <location>
        <begin position="28"/>
        <end position="49"/>
    </location>
</feature>
<keyword evidence="4" id="KW-1185">Reference proteome</keyword>
<protein>
    <submittedName>
        <fullName evidence="3">Uncharacterized protein</fullName>
    </submittedName>
</protein>
<reference evidence="4" key="1">
    <citation type="journal article" date="2019" name="Int. J. Syst. Evol. Microbiol.">
        <title>The Global Catalogue of Microorganisms (GCM) 10K type strain sequencing project: providing services to taxonomists for standard genome sequencing and annotation.</title>
        <authorList>
            <consortium name="The Broad Institute Genomics Platform"/>
            <consortium name="The Broad Institute Genome Sequencing Center for Infectious Disease"/>
            <person name="Wu L."/>
            <person name="Ma J."/>
        </authorList>
    </citation>
    <scope>NUCLEOTIDE SEQUENCE [LARGE SCALE GENOMIC DNA]</scope>
    <source>
        <strain evidence="4">NBRC 103166</strain>
    </source>
</reference>
<proteinExistence type="predicted"/>
<dbReference type="Proteomes" id="UP001157353">
    <property type="component" value="Unassembled WGS sequence"/>
</dbReference>
<keyword evidence="1" id="KW-1133">Transmembrane helix</keyword>
<dbReference type="EMBL" id="BSPQ01000005">
    <property type="protein sequence ID" value="GLS90774.1"/>
    <property type="molecule type" value="Genomic_DNA"/>
</dbReference>
<dbReference type="RefSeq" id="WP_284203893.1">
    <property type="nucleotide sequence ID" value="NZ_BSPQ01000005.1"/>
</dbReference>
<organism evidence="3 4">
    <name type="scientific">Psychromonas marina</name>
    <dbReference type="NCBI Taxonomy" id="88364"/>
    <lineage>
        <taxon>Bacteria</taxon>
        <taxon>Pseudomonadati</taxon>
        <taxon>Pseudomonadota</taxon>
        <taxon>Gammaproteobacteria</taxon>
        <taxon>Alteromonadales</taxon>
        <taxon>Psychromonadaceae</taxon>
        <taxon>Psychromonas</taxon>
    </lineage>
</organism>
<sequence length="59" mass="6795">MKFFTLIFALLLSSQAFAHHPHLMSSDAMHSIYHAIFWILCGVVVVKAVSYFKAKRKQK</sequence>
<keyword evidence="1" id="KW-0812">Transmembrane</keyword>
<accession>A0ABQ6E0J3</accession>
<keyword evidence="2" id="KW-0732">Signal</keyword>
<comment type="caution">
    <text evidence="3">The sequence shown here is derived from an EMBL/GenBank/DDBJ whole genome shotgun (WGS) entry which is preliminary data.</text>
</comment>
<keyword evidence="1" id="KW-0472">Membrane</keyword>
<evidence type="ECO:0000256" key="1">
    <source>
        <dbReference type="SAM" id="Phobius"/>
    </source>
</evidence>
<evidence type="ECO:0000313" key="4">
    <source>
        <dbReference type="Proteomes" id="UP001157353"/>
    </source>
</evidence>
<gene>
    <name evidence="3" type="ORF">GCM10007916_18410</name>
</gene>
<feature type="signal peptide" evidence="2">
    <location>
        <begin position="1"/>
        <end position="18"/>
    </location>
</feature>